<dbReference type="PROSITE" id="PS50262">
    <property type="entry name" value="G_PROTEIN_RECEP_F1_2"/>
    <property type="match status" value="1"/>
</dbReference>
<keyword evidence="4 10" id="KW-1133">Transmembrane helix</keyword>
<comment type="subcellular location">
    <subcellularLocation>
        <location evidence="1">Membrane</location>
        <topology evidence="1">Multi-pass membrane protein</topology>
    </subcellularLocation>
</comment>
<dbReference type="SUPFAM" id="SSF81321">
    <property type="entry name" value="Family A G protein-coupled receptor-like"/>
    <property type="match status" value="1"/>
</dbReference>
<evidence type="ECO:0000256" key="1">
    <source>
        <dbReference type="ARBA" id="ARBA00004141"/>
    </source>
</evidence>
<comment type="similarity">
    <text evidence="2">Belongs to the G-protein coupled receptor 1 family.</text>
</comment>
<evidence type="ECO:0000256" key="9">
    <source>
        <dbReference type="SAM" id="MobiDB-lite"/>
    </source>
</evidence>
<keyword evidence="8" id="KW-0807">Transducer</keyword>
<feature type="transmembrane region" description="Helical" evidence="10">
    <location>
        <begin position="267"/>
        <end position="290"/>
    </location>
</feature>
<evidence type="ECO:0000256" key="6">
    <source>
        <dbReference type="ARBA" id="ARBA00023136"/>
    </source>
</evidence>
<evidence type="ECO:0000313" key="12">
    <source>
        <dbReference type="EnsemblMetazoa" id="AALB003664-PA"/>
    </source>
</evidence>
<organism evidence="12 13">
    <name type="scientific">Anopheles albimanus</name>
    <name type="common">New world malaria mosquito</name>
    <dbReference type="NCBI Taxonomy" id="7167"/>
    <lineage>
        <taxon>Eukaryota</taxon>
        <taxon>Metazoa</taxon>
        <taxon>Ecdysozoa</taxon>
        <taxon>Arthropoda</taxon>
        <taxon>Hexapoda</taxon>
        <taxon>Insecta</taxon>
        <taxon>Pterygota</taxon>
        <taxon>Neoptera</taxon>
        <taxon>Endopterygota</taxon>
        <taxon>Diptera</taxon>
        <taxon>Nematocera</taxon>
        <taxon>Culicoidea</taxon>
        <taxon>Culicidae</taxon>
        <taxon>Anophelinae</taxon>
        <taxon>Anopheles</taxon>
    </lineage>
</organism>
<feature type="compositionally biased region" description="Acidic residues" evidence="9">
    <location>
        <begin position="18"/>
        <end position="29"/>
    </location>
</feature>
<dbReference type="PANTHER" id="PTHR24243">
    <property type="entry name" value="G-PROTEIN COUPLED RECEPTOR"/>
    <property type="match status" value="1"/>
</dbReference>
<feature type="region of interest" description="Disordered" evidence="9">
    <location>
        <begin position="1"/>
        <end position="40"/>
    </location>
</feature>
<keyword evidence="5" id="KW-0297">G-protein coupled receptor</keyword>
<evidence type="ECO:0000259" key="11">
    <source>
        <dbReference type="PROSITE" id="PS50262"/>
    </source>
</evidence>
<evidence type="ECO:0000256" key="7">
    <source>
        <dbReference type="ARBA" id="ARBA00023170"/>
    </source>
</evidence>
<dbReference type="Gene3D" id="1.20.1070.10">
    <property type="entry name" value="Rhodopsin 7-helix transmembrane proteins"/>
    <property type="match status" value="1"/>
</dbReference>
<dbReference type="STRING" id="7167.A0A182FAY4"/>
<keyword evidence="6 10" id="KW-0472">Membrane</keyword>
<dbReference type="InterPro" id="IPR000276">
    <property type="entry name" value="GPCR_Rhodpsn"/>
</dbReference>
<dbReference type="Proteomes" id="UP000069272">
    <property type="component" value="Chromosome 2R"/>
</dbReference>
<dbReference type="GO" id="GO:0005886">
    <property type="term" value="C:plasma membrane"/>
    <property type="evidence" value="ECO:0007669"/>
    <property type="project" value="TreeGrafter"/>
</dbReference>
<reference evidence="12" key="2">
    <citation type="submission" date="2022-08" db="UniProtKB">
        <authorList>
            <consortium name="EnsemblMetazoa"/>
        </authorList>
    </citation>
    <scope>IDENTIFICATION</scope>
    <source>
        <strain evidence="12">STECLA/ALBI9_A</strain>
    </source>
</reference>
<reference evidence="12 13" key="1">
    <citation type="journal article" date="2017" name="G3 (Bethesda)">
        <title>The Physical Genome Mapping of Anopheles albimanus Corrected Scaffold Misassemblies and Identified Interarm Rearrangements in Genus Anopheles.</title>
        <authorList>
            <person name="Artemov G.N."/>
            <person name="Peery A.N."/>
            <person name="Jiang X."/>
            <person name="Tu Z."/>
            <person name="Stegniy V.N."/>
            <person name="Sharakhova M.V."/>
            <person name="Sharakhov I.V."/>
        </authorList>
    </citation>
    <scope>NUCLEOTIDE SEQUENCE [LARGE SCALE GENOMIC DNA]</scope>
    <source>
        <strain evidence="12 13">ALBI9_A</strain>
    </source>
</reference>
<dbReference type="VEuPathDB" id="VectorBase:AALB003664"/>
<evidence type="ECO:0000256" key="5">
    <source>
        <dbReference type="ARBA" id="ARBA00023040"/>
    </source>
</evidence>
<proteinExistence type="inferred from homology"/>
<sequence length="340" mass="34533">MADPEVVRPTTTTRDIGYGDDDDDDDDNGDSGFGVEQQQLPVSARFGGDGAGSEVAGPKDAVAVRRRCIVGVQQRQDAGEKLAPLKRNFRSTKTAFRGVFCSDGGVGGRPAGGGGAVSETTATVLRGVLLFILLAATGTTEAYSSDTHNGTAITPAGGQAGGAIAGGATVTAGYGNRFGRLLLNGTRSFVATASAGGGAGGGGGGGGQPLHQASSIITVPATIVPNERGVDGVDTGLAAAGGTAVSVGYNDSSEIMPQIPEYIRATSMVFCIIIMCLGVIGNIMVPIVILKTKDMRNSTNIFLTNLSIADLLVLLVCTPTVLVEVNSPPEVWVLGEEMCK</sequence>
<keyword evidence="13" id="KW-1185">Reference proteome</keyword>
<dbReference type="VEuPathDB" id="VectorBase:AALB20_033612"/>
<feature type="transmembrane region" description="Helical" evidence="10">
    <location>
        <begin position="302"/>
        <end position="322"/>
    </location>
</feature>
<keyword evidence="3 10" id="KW-0812">Transmembrane</keyword>
<dbReference type="AlphaFoldDB" id="A0A182FAY4"/>
<name>A0A182FAY4_ANOAL</name>
<accession>A0A182FAY4</accession>
<dbReference type="PRINTS" id="PR00237">
    <property type="entry name" value="GPCRRHODOPSN"/>
</dbReference>
<dbReference type="PANTHER" id="PTHR24243:SF233">
    <property type="entry name" value="THYROTROPIN-RELEASING HORMONE RECEPTOR"/>
    <property type="match status" value="1"/>
</dbReference>
<evidence type="ECO:0000256" key="8">
    <source>
        <dbReference type="ARBA" id="ARBA00023224"/>
    </source>
</evidence>
<evidence type="ECO:0000256" key="3">
    <source>
        <dbReference type="ARBA" id="ARBA00022692"/>
    </source>
</evidence>
<protein>
    <recommendedName>
        <fullName evidence="11">G-protein coupled receptors family 1 profile domain-containing protein</fullName>
    </recommendedName>
</protein>
<dbReference type="EnsemblMetazoa" id="AALB003664-RA">
    <property type="protein sequence ID" value="AALB003664-PA"/>
    <property type="gene ID" value="AALB003664"/>
</dbReference>
<feature type="domain" description="G-protein coupled receptors family 1 profile" evidence="11">
    <location>
        <begin position="281"/>
        <end position="340"/>
    </location>
</feature>
<dbReference type="Pfam" id="PF00001">
    <property type="entry name" value="7tm_1"/>
    <property type="match status" value="1"/>
</dbReference>
<evidence type="ECO:0000256" key="4">
    <source>
        <dbReference type="ARBA" id="ARBA00022989"/>
    </source>
</evidence>
<evidence type="ECO:0000313" key="13">
    <source>
        <dbReference type="Proteomes" id="UP000069272"/>
    </source>
</evidence>
<evidence type="ECO:0000256" key="10">
    <source>
        <dbReference type="SAM" id="Phobius"/>
    </source>
</evidence>
<dbReference type="InterPro" id="IPR017452">
    <property type="entry name" value="GPCR_Rhodpsn_7TM"/>
</dbReference>
<dbReference type="GO" id="GO:0004930">
    <property type="term" value="F:G protein-coupled receptor activity"/>
    <property type="evidence" value="ECO:0007669"/>
    <property type="project" value="UniProtKB-KW"/>
</dbReference>
<keyword evidence="7" id="KW-0675">Receptor</keyword>
<evidence type="ECO:0000256" key="2">
    <source>
        <dbReference type="ARBA" id="ARBA00010663"/>
    </source>
</evidence>